<evidence type="ECO:0000313" key="2">
    <source>
        <dbReference type="Proteomes" id="UP001159405"/>
    </source>
</evidence>
<feature type="non-terminal residue" evidence="1">
    <location>
        <position position="1"/>
    </location>
</feature>
<sequence>VSLIVLQGSNHTDLDLRQAQLTTFTRTIKLNLHYDDDDDYYYTLSGDTCLSIPFMGEPARRTCFQYPIGKQEFAIFDTGPS</sequence>
<comment type="caution">
    <text evidence="1">The sequence shown here is derived from an EMBL/GenBank/DDBJ whole genome shotgun (WGS) entry which is preliminary data.</text>
</comment>
<reference evidence="1 2" key="1">
    <citation type="submission" date="2022-05" db="EMBL/GenBank/DDBJ databases">
        <authorList>
            <consortium name="Genoscope - CEA"/>
            <person name="William W."/>
        </authorList>
    </citation>
    <scope>NUCLEOTIDE SEQUENCE [LARGE SCALE GENOMIC DNA]</scope>
</reference>
<evidence type="ECO:0008006" key="3">
    <source>
        <dbReference type="Google" id="ProtNLM"/>
    </source>
</evidence>
<accession>A0ABN8Q8W0</accession>
<dbReference type="EMBL" id="CALNXK010000108">
    <property type="protein sequence ID" value="CAH3157668.1"/>
    <property type="molecule type" value="Genomic_DNA"/>
</dbReference>
<gene>
    <name evidence="1" type="ORF">PLOB_00002376</name>
</gene>
<keyword evidence="2" id="KW-1185">Reference proteome</keyword>
<organism evidence="1 2">
    <name type="scientific">Porites lobata</name>
    <dbReference type="NCBI Taxonomy" id="104759"/>
    <lineage>
        <taxon>Eukaryota</taxon>
        <taxon>Metazoa</taxon>
        <taxon>Cnidaria</taxon>
        <taxon>Anthozoa</taxon>
        <taxon>Hexacorallia</taxon>
        <taxon>Scleractinia</taxon>
        <taxon>Fungiina</taxon>
        <taxon>Poritidae</taxon>
        <taxon>Porites</taxon>
    </lineage>
</organism>
<dbReference type="Proteomes" id="UP001159405">
    <property type="component" value="Unassembled WGS sequence"/>
</dbReference>
<evidence type="ECO:0000313" key="1">
    <source>
        <dbReference type="EMBL" id="CAH3157668.1"/>
    </source>
</evidence>
<name>A0ABN8Q8W0_9CNID</name>
<proteinExistence type="predicted"/>
<protein>
    <recommendedName>
        <fullName evidence="3">Peptidase A1 domain-containing protein</fullName>
    </recommendedName>
</protein>